<feature type="chain" id="PRO_5047338180" evidence="2">
    <location>
        <begin position="34"/>
        <end position="127"/>
    </location>
</feature>
<name>A0ABU6SGI1_9FABA</name>
<feature type="transmembrane region" description="Helical" evidence="1">
    <location>
        <begin position="44"/>
        <end position="68"/>
    </location>
</feature>
<evidence type="ECO:0000256" key="2">
    <source>
        <dbReference type="SAM" id="SignalP"/>
    </source>
</evidence>
<evidence type="ECO:0000313" key="3">
    <source>
        <dbReference type="EMBL" id="MED6135459.1"/>
    </source>
</evidence>
<feature type="signal peptide" evidence="2">
    <location>
        <begin position="1"/>
        <end position="33"/>
    </location>
</feature>
<reference evidence="3 4" key="1">
    <citation type="journal article" date="2023" name="Plants (Basel)">
        <title>Bridging the Gap: Combining Genomics and Transcriptomics Approaches to Understand Stylosanthes scabra, an Orphan Legume from the Brazilian Caatinga.</title>
        <authorList>
            <person name="Ferreira-Neto J.R.C."/>
            <person name="da Silva M.D."/>
            <person name="Binneck E."/>
            <person name="de Melo N.F."/>
            <person name="da Silva R.H."/>
            <person name="de Melo A.L.T.M."/>
            <person name="Pandolfi V."/>
            <person name="Bustamante F.O."/>
            <person name="Brasileiro-Vidal A.C."/>
            <person name="Benko-Iseppon A.M."/>
        </authorList>
    </citation>
    <scope>NUCLEOTIDE SEQUENCE [LARGE SCALE GENOMIC DNA]</scope>
    <source>
        <tissue evidence="3">Leaves</tissue>
    </source>
</reference>
<gene>
    <name evidence="3" type="ORF">PIB30_046673</name>
</gene>
<keyword evidence="1" id="KW-0812">Transmembrane</keyword>
<keyword evidence="4" id="KW-1185">Reference proteome</keyword>
<keyword evidence="1" id="KW-1133">Transmembrane helix</keyword>
<dbReference type="EMBL" id="JASCZI010060708">
    <property type="protein sequence ID" value="MED6135459.1"/>
    <property type="molecule type" value="Genomic_DNA"/>
</dbReference>
<keyword evidence="1" id="KW-0472">Membrane</keyword>
<dbReference type="Proteomes" id="UP001341840">
    <property type="component" value="Unassembled WGS sequence"/>
</dbReference>
<protein>
    <submittedName>
        <fullName evidence="3">Uncharacterized protein</fullName>
    </submittedName>
</protein>
<proteinExistence type="predicted"/>
<comment type="caution">
    <text evidence="3">The sequence shown here is derived from an EMBL/GenBank/DDBJ whole genome shotgun (WGS) entry which is preliminary data.</text>
</comment>
<evidence type="ECO:0000256" key="1">
    <source>
        <dbReference type="SAM" id="Phobius"/>
    </source>
</evidence>
<accession>A0ABU6SGI1</accession>
<organism evidence="3 4">
    <name type="scientific">Stylosanthes scabra</name>
    <dbReference type="NCBI Taxonomy" id="79078"/>
    <lineage>
        <taxon>Eukaryota</taxon>
        <taxon>Viridiplantae</taxon>
        <taxon>Streptophyta</taxon>
        <taxon>Embryophyta</taxon>
        <taxon>Tracheophyta</taxon>
        <taxon>Spermatophyta</taxon>
        <taxon>Magnoliopsida</taxon>
        <taxon>eudicotyledons</taxon>
        <taxon>Gunneridae</taxon>
        <taxon>Pentapetalae</taxon>
        <taxon>rosids</taxon>
        <taxon>fabids</taxon>
        <taxon>Fabales</taxon>
        <taxon>Fabaceae</taxon>
        <taxon>Papilionoideae</taxon>
        <taxon>50 kb inversion clade</taxon>
        <taxon>dalbergioids sensu lato</taxon>
        <taxon>Dalbergieae</taxon>
        <taxon>Pterocarpus clade</taxon>
        <taxon>Stylosanthes</taxon>
    </lineage>
</organism>
<sequence length="127" mass="13962">MATAASSISSYARRLLLLLLPLTLSTWWCSVVACASPPSASSPLLYSAISSGSSLSFGYIFTLHLYALTRLRAIGRKYGLWNCLSYLETRRLQAFSVLHSFEFWVFSVEGKETLAVTLPPPTTVPLP</sequence>
<keyword evidence="2" id="KW-0732">Signal</keyword>
<evidence type="ECO:0000313" key="4">
    <source>
        <dbReference type="Proteomes" id="UP001341840"/>
    </source>
</evidence>